<proteinExistence type="predicted"/>
<dbReference type="KEGG" id="ncb:C0V82_14410"/>
<dbReference type="AlphaFoldDB" id="A0A2K9NDY8"/>
<keyword evidence="2" id="KW-1185">Reference proteome</keyword>
<dbReference type="EMBL" id="CP025611">
    <property type="protein sequence ID" value="AUN31299.1"/>
    <property type="molecule type" value="Genomic_DNA"/>
</dbReference>
<gene>
    <name evidence="1" type="ORF">C0V82_14410</name>
</gene>
<dbReference type="RefSeq" id="WP_102112906.1">
    <property type="nucleotide sequence ID" value="NZ_BMGN01000005.1"/>
</dbReference>
<organism evidence="1 2">
    <name type="scientific">Niveispirillum cyanobacteriorum</name>
    <dbReference type="NCBI Taxonomy" id="1612173"/>
    <lineage>
        <taxon>Bacteria</taxon>
        <taxon>Pseudomonadati</taxon>
        <taxon>Pseudomonadota</taxon>
        <taxon>Alphaproteobacteria</taxon>
        <taxon>Rhodospirillales</taxon>
        <taxon>Azospirillaceae</taxon>
        <taxon>Niveispirillum</taxon>
    </lineage>
</organism>
<dbReference type="Proteomes" id="UP000234752">
    <property type="component" value="Chromosome eg_1"/>
</dbReference>
<evidence type="ECO:0000313" key="1">
    <source>
        <dbReference type="EMBL" id="AUN31299.1"/>
    </source>
</evidence>
<reference evidence="1 2" key="1">
    <citation type="submission" date="2017-12" db="EMBL/GenBank/DDBJ databases">
        <title>Genomes of bacteria within cyanobacterial aggregates.</title>
        <authorList>
            <person name="Cai H."/>
        </authorList>
    </citation>
    <scope>NUCLEOTIDE SEQUENCE [LARGE SCALE GENOMIC DNA]</scope>
    <source>
        <strain evidence="1 2">TH16</strain>
    </source>
</reference>
<dbReference type="OrthoDB" id="7629357at2"/>
<protein>
    <submittedName>
        <fullName evidence="1">Uncharacterized protein</fullName>
    </submittedName>
</protein>
<name>A0A2K9NDY8_9PROT</name>
<sequence length="447" mass="51054">MSGQAEQAGVSYGWNYWFPYLGAVERHRYRLDNAADLLARGEPFIFPVELRYEIIEHLSNADTSHFLDPYVPPAVLAGIKAGQVTLVISFAHEARQFFYMRSPEQQVRNVYDDIADFVRRHGLAPRQVWLLTGNIHFEGELDHWRAFRQISSLPFQVRYADIFCPLMKGIRRVGIEGETYRIQAELAPAATGGVSCRSVEIFKAGVPASVQDFYGRADVIRATEPPDRLFLCMNNAPRTHRILALVMMALGGHLDQSLVSLNIQHPERIRYEDPTVQHAWEMVQQRMPLRVDDAPLVDAALQLNGTTQFDNSTMIGIHDDRPYRRVRYNVVTETAYDNGFCFISEKTWKAIMACRPFIIIGTPHTLRFLRSRGYQTFTDLFDESYDDLVEFGDRIIRIGQTMGAVAALDPVEVQGRFNEILRHNLRIFVDQPSDLEKVLSEIAAGWS</sequence>
<accession>A0A2K9NDY8</accession>
<evidence type="ECO:0000313" key="2">
    <source>
        <dbReference type="Proteomes" id="UP000234752"/>
    </source>
</evidence>